<dbReference type="EMBL" id="BKCJ011181137">
    <property type="protein sequence ID" value="GFC99849.1"/>
    <property type="molecule type" value="Genomic_DNA"/>
</dbReference>
<sequence length="81" mass="9190">MRTLLVILKRMSLLAVVLVSGGGGRMSPPAVMDAKKRWRRFSGYDNGGERCGEEKFCNAPLRKEDRYVIIMAFHQSIFKKA</sequence>
<protein>
    <recommendedName>
        <fullName evidence="3">Secreted protein</fullName>
    </recommendedName>
</protein>
<keyword evidence="1" id="KW-0732">Signal</keyword>
<evidence type="ECO:0008006" key="3">
    <source>
        <dbReference type="Google" id="ProtNLM"/>
    </source>
</evidence>
<accession>A0A699SQM2</accession>
<proteinExistence type="predicted"/>
<feature type="signal peptide" evidence="1">
    <location>
        <begin position="1"/>
        <end position="21"/>
    </location>
</feature>
<gene>
    <name evidence="2" type="ORF">Tci_871819</name>
</gene>
<comment type="caution">
    <text evidence="2">The sequence shown here is derived from an EMBL/GenBank/DDBJ whole genome shotgun (WGS) entry which is preliminary data.</text>
</comment>
<organism evidence="2">
    <name type="scientific">Tanacetum cinerariifolium</name>
    <name type="common">Dalmatian daisy</name>
    <name type="synonym">Chrysanthemum cinerariifolium</name>
    <dbReference type="NCBI Taxonomy" id="118510"/>
    <lineage>
        <taxon>Eukaryota</taxon>
        <taxon>Viridiplantae</taxon>
        <taxon>Streptophyta</taxon>
        <taxon>Embryophyta</taxon>
        <taxon>Tracheophyta</taxon>
        <taxon>Spermatophyta</taxon>
        <taxon>Magnoliopsida</taxon>
        <taxon>eudicotyledons</taxon>
        <taxon>Gunneridae</taxon>
        <taxon>Pentapetalae</taxon>
        <taxon>asterids</taxon>
        <taxon>campanulids</taxon>
        <taxon>Asterales</taxon>
        <taxon>Asteraceae</taxon>
        <taxon>Asteroideae</taxon>
        <taxon>Anthemideae</taxon>
        <taxon>Anthemidinae</taxon>
        <taxon>Tanacetum</taxon>
    </lineage>
</organism>
<feature type="chain" id="PRO_5025639133" description="Secreted protein" evidence="1">
    <location>
        <begin position="22"/>
        <end position="81"/>
    </location>
</feature>
<name>A0A699SQM2_TANCI</name>
<dbReference type="AlphaFoldDB" id="A0A699SQM2"/>
<reference evidence="2" key="1">
    <citation type="journal article" date="2019" name="Sci. Rep.">
        <title>Draft genome of Tanacetum cinerariifolium, the natural source of mosquito coil.</title>
        <authorList>
            <person name="Yamashiro T."/>
            <person name="Shiraishi A."/>
            <person name="Satake H."/>
            <person name="Nakayama K."/>
        </authorList>
    </citation>
    <scope>NUCLEOTIDE SEQUENCE</scope>
</reference>
<evidence type="ECO:0000256" key="1">
    <source>
        <dbReference type="SAM" id="SignalP"/>
    </source>
</evidence>
<evidence type="ECO:0000313" key="2">
    <source>
        <dbReference type="EMBL" id="GFC99849.1"/>
    </source>
</evidence>